<sequence length="120" mass="12613">MAQQVITFDPDVAVPMGVNLTIFSGADFNTTFTVKTSAGSSINFTNHTGRSNMKKSVIGTANTFGVTLGTTDGKVTLSMGSTVTRSLAEGRYLYDVNVSSGSTFFKIIEGNVLVRSGIST</sequence>
<evidence type="ECO:0008006" key="2">
    <source>
        <dbReference type="Google" id="ProtNLM"/>
    </source>
</evidence>
<proteinExistence type="predicted"/>
<accession>A0A382DI07</accession>
<dbReference type="AlphaFoldDB" id="A0A382DI07"/>
<dbReference type="EMBL" id="UINC01039435">
    <property type="protein sequence ID" value="SVB37905.1"/>
    <property type="molecule type" value="Genomic_DNA"/>
</dbReference>
<gene>
    <name evidence="1" type="ORF">METZ01_LOCUS190759</name>
</gene>
<protein>
    <recommendedName>
        <fullName evidence="2">BppU N-terminal domain-containing protein</fullName>
    </recommendedName>
</protein>
<organism evidence="1">
    <name type="scientific">marine metagenome</name>
    <dbReference type="NCBI Taxonomy" id="408172"/>
    <lineage>
        <taxon>unclassified sequences</taxon>
        <taxon>metagenomes</taxon>
        <taxon>ecological metagenomes</taxon>
    </lineage>
</organism>
<reference evidence="1" key="1">
    <citation type="submission" date="2018-05" db="EMBL/GenBank/DDBJ databases">
        <authorList>
            <person name="Lanie J.A."/>
            <person name="Ng W.-L."/>
            <person name="Kazmierczak K.M."/>
            <person name="Andrzejewski T.M."/>
            <person name="Davidsen T.M."/>
            <person name="Wayne K.J."/>
            <person name="Tettelin H."/>
            <person name="Glass J.I."/>
            <person name="Rusch D."/>
            <person name="Podicherti R."/>
            <person name="Tsui H.-C.T."/>
            <person name="Winkler M.E."/>
        </authorList>
    </citation>
    <scope>NUCLEOTIDE SEQUENCE</scope>
</reference>
<evidence type="ECO:0000313" key="1">
    <source>
        <dbReference type="EMBL" id="SVB37905.1"/>
    </source>
</evidence>
<name>A0A382DI07_9ZZZZ</name>